<proteinExistence type="predicted"/>
<protein>
    <recommendedName>
        <fullName evidence="1">DUF4046 domain-containing protein</fullName>
    </recommendedName>
</protein>
<gene>
    <name evidence="2" type="ORF">L0N21_01235</name>
</gene>
<organism evidence="2 3">
    <name type="scientific">Fusicatenibacter saccharivorans</name>
    <dbReference type="NCBI Taxonomy" id="1150298"/>
    <lineage>
        <taxon>Bacteria</taxon>
        <taxon>Bacillati</taxon>
        <taxon>Bacillota</taxon>
        <taxon>Clostridia</taxon>
        <taxon>Lachnospirales</taxon>
        <taxon>Lachnospiraceae</taxon>
        <taxon>Fusicatenibacter</taxon>
    </lineage>
</organism>
<dbReference type="EMBL" id="JAKNFS010000002">
    <property type="protein sequence ID" value="MCG4764151.1"/>
    <property type="molecule type" value="Genomic_DNA"/>
</dbReference>
<evidence type="ECO:0000313" key="3">
    <source>
        <dbReference type="Proteomes" id="UP001199915"/>
    </source>
</evidence>
<dbReference type="Proteomes" id="UP001199915">
    <property type="component" value="Unassembled WGS sequence"/>
</dbReference>
<comment type="caution">
    <text evidence="2">The sequence shown here is derived from an EMBL/GenBank/DDBJ whole genome shotgun (WGS) entry which is preliminary data.</text>
</comment>
<dbReference type="InterPro" id="IPR025119">
    <property type="entry name" value="DUF4046"/>
</dbReference>
<name>A0AAE3JRJ0_9FIRM</name>
<feature type="domain" description="DUF4046" evidence="1">
    <location>
        <begin position="107"/>
        <end position="194"/>
    </location>
</feature>
<evidence type="ECO:0000313" key="2">
    <source>
        <dbReference type="EMBL" id="MCG4764151.1"/>
    </source>
</evidence>
<dbReference type="RefSeq" id="WP_238032707.1">
    <property type="nucleotide sequence ID" value="NZ_JAKNFS010000002.1"/>
</dbReference>
<evidence type="ECO:0000259" key="1">
    <source>
        <dbReference type="Pfam" id="PF13255"/>
    </source>
</evidence>
<dbReference type="AlphaFoldDB" id="A0AAE3JRJ0"/>
<reference evidence="2" key="1">
    <citation type="submission" date="2022-01" db="EMBL/GenBank/DDBJ databases">
        <title>Collection of gut derived symbiotic bacterial strains cultured from healthy donors.</title>
        <authorList>
            <person name="Lin H."/>
            <person name="Kohout C."/>
            <person name="Waligurski E."/>
            <person name="Pamer E.G."/>
        </authorList>
    </citation>
    <scope>NUCLEOTIDE SEQUENCE</scope>
    <source>
        <strain evidence="2">DFI.5.49</strain>
    </source>
</reference>
<dbReference type="Pfam" id="PF13255">
    <property type="entry name" value="DUF4046"/>
    <property type="match status" value="1"/>
</dbReference>
<sequence length="216" mass="25818">MNYALFVEYEGILLGNTQKFSQLSLTRLREKTTAKQILRFIFEELLEWTPEQVRDYLTPQIAEKLHLTRIVHQIDFPSECNPETDLFYLAAFVYPERIRISKRKQVLFVYEKVLQGKLKKFPKNFFLSGDAEYNLEICLAYALNHFGNFHSVEELYGFFADKRKFCHFAKEHKLIEPIRNLYENPVELLHNTLPSEMQNDFFYEYYSYQYSLNSGT</sequence>
<accession>A0AAE3JRJ0</accession>